<dbReference type="SUPFAM" id="SSF55781">
    <property type="entry name" value="GAF domain-like"/>
    <property type="match status" value="1"/>
</dbReference>
<feature type="transmembrane region" description="Helical" evidence="1">
    <location>
        <begin position="61"/>
        <end position="83"/>
    </location>
</feature>
<evidence type="ECO:0000313" key="4">
    <source>
        <dbReference type="Proteomes" id="UP000069906"/>
    </source>
</evidence>
<name>A0A0F7PBH9_9EURY</name>
<evidence type="ECO:0000256" key="1">
    <source>
        <dbReference type="SAM" id="Phobius"/>
    </source>
</evidence>
<dbReference type="Pfam" id="PF13185">
    <property type="entry name" value="GAF_2"/>
    <property type="match status" value="1"/>
</dbReference>
<reference evidence="3 4" key="1">
    <citation type="journal article" date="2015" name="ISME J.">
        <title>Elemental sulfur and acetate can support life of a novel strictly anaerobic haloarchaeon.</title>
        <authorList>
            <person name="Sorokin D.Y."/>
            <person name="Kublanov I.V."/>
            <person name="Gavrilov S.N."/>
            <person name="Rojo D."/>
            <person name="Roman P."/>
            <person name="Golyshin P.N."/>
            <person name="Slepak V.Z."/>
            <person name="Smedile F."/>
            <person name="Ferrer M."/>
            <person name="Messina E."/>
            <person name="La Cono V."/>
            <person name="Yakimov M.M."/>
        </authorList>
    </citation>
    <scope>NUCLEOTIDE SEQUENCE [LARGE SCALE GENOMIC DNA]</scope>
    <source>
        <strain evidence="3 4">HSR2</strain>
    </source>
</reference>
<dbReference type="InterPro" id="IPR003018">
    <property type="entry name" value="GAF"/>
</dbReference>
<feature type="transmembrane region" description="Helical" evidence="1">
    <location>
        <begin position="26"/>
        <end position="49"/>
    </location>
</feature>
<proteinExistence type="predicted"/>
<sequence length="289" mass="30250">MSATGISVVGIGLGGAQVVGSPVSIVGAFTTFPFVLMSAALVYTGYWLARSSQYGTYADRVLIWTGCAAGTFAAVALLVLMSMNGFAANAVPTSPLADMLTAGALAGALVGLYDAQSRERLVALETERDRVEAFARKAESLNRYGKALNQSRDVYEVSALSIEVLELLIGSRDAAVVLVDDETTVVDSTIPDQHRSFLERAAETMAPREPMQVTRCPQDVDMSLPSALDGAEIVAVPVPTGTDGRMVLMALPGAEDPYTEEDLDLLASLSAHVGTAISSVQTDDALSAA</sequence>
<dbReference type="AlphaFoldDB" id="A0A0F7PBH9"/>
<dbReference type="HOGENOM" id="CLU_961742_0_0_2"/>
<dbReference type="Gene3D" id="3.30.450.40">
    <property type="match status" value="1"/>
</dbReference>
<keyword evidence="1" id="KW-0812">Transmembrane</keyword>
<keyword evidence="1" id="KW-1133">Transmembrane helix</keyword>
<feature type="domain" description="GAF" evidence="2">
    <location>
        <begin position="153"/>
        <end position="277"/>
    </location>
</feature>
<evidence type="ECO:0000259" key="2">
    <source>
        <dbReference type="Pfam" id="PF13185"/>
    </source>
</evidence>
<dbReference type="KEGG" id="hsu:HLASF_1568"/>
<dbReference type="EMBL" id="CP008874">
    <property type="protein sequence ID" value="AKH98047.1"/>
    <property type="molecule type" value="Genomic_DNA"/>
</dbReference>
<protein>
    <recommendedName>
        <fullName evidence="2">GAF domain-containing protein</fullName>
    </recommendedName>
</protein>
<dbReference type="InterPro" id="IPR029016">
    <property type="entry name" value="GAF-like_dom_sf"/>
</dbReference>
<keyword evidence="4" id="KW-1185">Reference proteome</keyword>
<accession>A0A0F7PBH9</accession>
<evidence type="ECO:0000313" key="3">
    <source>
        <dbReference type="EMBL" id="AKH98047.1"/>
    </source>
</evidence>
<dbReference type="Proteomes" id="UP000069906">
    <property type="component" value="Chromosome"/>
</dbReference>
<organism evidence="3 4">
    <name type="scientific">Halanaeroarchaeum sulfurireducens</name>
    <dbReference type="NCBI Taxonomy" id="1604004"/>
    <lineage>
        <taxon>Archaea</taxon>
        <taxon>Methanobacteriati</taxon>
        <taxon>Methanobacteriota</taxon>
        <taxon>Stenosarchaea group</taxon>
        <taxon>Halobacteria</taxon>
        <taxon>Halobacteriales</taxon>
        <taxon>Halobacteriaceae</taxon>
        <taxon>Halanaeroarchaeum</taxon>
    </lineage>
</organism>
<keyword evidence="1" id="KW-0472">Membrane</keyword>
<gene>
    <name evidence="3" type="ORF">HLASF_1568</name>
</gene>